<evidence type="ECO:0000313" key="2">
    <source>
        <dbReference type="EMBL" id="KAK7242211.1"/>
    </source>
</evidence>
<evidence type="ECO:0000256" key="1">
    <source>
        <dbReference type="SAM" id="MobiDB-lite"/>
    </source>
</evidence>
<proteinExistence type="predicted"/>
<organism evidence="2 3">
    <name type="scientific">Aureococcus anophagefferens</name>
    <name type="common">Harmful bloom alga</name>
    <dbReference type="NCBI Taxonomy" id="44056"/>
    <lineage>
        <taxon>Eukaryota</taxon>
        <taxon>Sar</taxon>
        <taxon>Stramenopiles</taxon>
        <taxon>Ochrophyta</taxon>
        <taxon>Pelagophyceae</taxon>
        <taxon>Pelagomonadales</taxon>
        <taxon>Pelagomonadaceae</taxon>
        <taxon>Aureococcus</taxon>
    </lineage>
</organism>
<accession>A0ABR1G1V4</accession>
<feature type="region of interest" description="Disordered" evidence="1">
    <location>
        <begin position="1"/>
        <end position="55"/>
    </location>
</feature>
<feature type="compositionally biased region" description="Basic and acidic residues" evidence="1">
    <location>
        <begin position="1"/>
        <end position="15"/>
    </location>
</feature>
<keyword evidence="3" id="KW-1185">Reference proteome</keyword>
<dbReference type="EMBL" id="JBBJCI010000146">
    <property type="protein sequence ID" value="KAK7242211.1"/>
    <property type="molecule type" value="Genomic_DNA"/>
</dbReference>
<sequence>MCSTDRKEPAGERSLAKGVQSKRIHLPQGSTDLTPTRAGWQPLWWHQDPSRGGTK</sequence>
<evidence type="ECO:0000313" key="3">
    <source>
        <dbReference type="Proteomes" id="UP001363151"/>
    </source>
</evidence>
<protein>
    <submittedName>
        <fullName evidence="2">Uncharacterized protein</fullName>
    </submittedName>
</protein>
<dbReference type="Proteomes" id="UP001363151">
    <property type="component" value="Unassembled WGS sequence"/>
</dbReference>
<name>A0ABR1G1V4_AURAN</name>
<reference evidence="2 3" key="1">
    <citation type="submission" date="2024-03" db="EMBL/GenBank/DDBJ databases">
        <title>Aureococcus anophagefferens CCMP1851 and Kratosvirus quantuckense: Draft genome of a second virus-susceptible host strain in the model system.</title>
        <authorList>
            <person name="Chase E."/>
            <person name="Truchon A.R."/>
            <person name="Schepens W."/>
            <person name="Wilhelm S.W."/>
        </authorList>
    </citation>
    <scope>NUCLEOTIDE SEQUENCE [LARGE SCALE GENOMIC DNA]</scope>
    <source>
        <strain evidence="2 3">CCMP1851</strain>
    </source>
</reference>
<comment type="caution">
    <text evidence="2">The sequence shown here is derived from an EMBL/GenBank/DDBJ whole genome shotgun (WGS) entry which is preliminary data.</text>
</comment>
<gene>
    <name evidence="2" type="ORF">SO694_0001320</name>
</gene>